<dbReference type="EMBL" id="JAAQPH010000011">
    <property type="protein sequence ID" value="NIA70031.1"/>
    <property type="molecule type" value="Genomic_DNA"/>
</dbReference>
<dbReference type="InterPro" id="IPR033138">
    <property type="entry name" value="Cu_oxidase_CS"/>
</dbReference>
<name>A0A967EYZ9_9PROT</name>
<dbReference type="PROSITE" id="PS51318">
    <property type="entry name" value="TAT"/>
    <property type="match status" value="1"/>
</dbReference>
<dbReference type="GO" id="GO:0016491">
    <property type="term" value="F:oxidoreductase activity"/>
    <property type="evidence" value="ECO:0007669"/>
    <property type="project" value="UniProtKB-KW"/>
</dbReference>
<dbReference type="Pfam" id="PF07731">
    <property type="entry name" value="Cu-oxidase_2"/>
    <property type="match status" value="1"/>
</dbReference>
<dbReference type="AlphaFoldDB" id="A0A967EYZ9"/>
<evidence type="ECO:0000259" key="4">
    <source>
        <dbReference type="Pfam" id="PF07731"/>
    </source>
</evidence>
<gene>
    <name evidence="6" type="ORF">HBA54_15610</name>
</gene>
<keyword evidence="2" id="KW-0560">Oxidoreductase</keyword>
<reference evidence="6" key="1">
    <citation type="submission" date="2020-03" db="EMBL/GenBank/DDBJ databases">
        <title>Genome of Pelagibius litoralis DSM 21314T.</title>
        <authorList>
            <person name="Wang G."/>
        </authorList>
    </citation>
    <scope>NUCLEOTIDE SEQUENCE</scope>
    <source>
        <strain evidence="6">DSM 21314</strain>
    </source>
</reference>
<dbReference type="PROSITE" id="PS00079">
    <property type="entry name" value="MULTICOPPER_OXIDASE1"/>
    <property type="match status" value="1"/>
</dbReference>
<dbReference type="InterPro" id="IPR001117">
    <property type="entry name" value="Cu-oxidase_2nd"/>
</dbReference>
<dbReference type="Gene3D" id="2.60.40.420">
    <property type="entry name" value="Cupredoxins - blue copper proteins"/>
    <property type="match status" value="3"/>
</dbReference>
<protein>
    <submittedName>
        <fullName evidence="6">Multicopper oxidase family protein</fullName>
    </submittedName>
</protein>
<keyword evidence="1" id="KW-0479">Metal-binding</keyword>
<feature type="domain" description="Plastocyanin-like" evidence="3">
    <location>
        <begin position="199"/>
        <end position="284"/>
    </location>
</feature>
<evidence type="ECO:0000256" key="1">
    <source>
        <dbReference type="ARBA" id="ARBA00022723"/>
    </source>
</evidence>
<comment type="caution">
    <text evidence="6">The sequence shown here is derived from an EMBL/GenBank/DDBJ whole genome shotgun (WGS) entry which is preliminary data.</text>
</comment>
<feature type="domain" description="Plastocyanin-like" evidence="4">
    <location>
        <begin position="375"/>
        <end position="478"/>
    </location>
</feature>
<feature type="domain" description="Plastocyanin-like" evidence="5">
    <location>
        <begin position="54"/>
        <end position="160"/>
    </location>
</feature>
<dbReference type="InterPro" id="IPR011707">
    <property type="entry name" value="Cu-oxidase-like_N"/>
</dbReference>
<sequence>MRYSLPSLNRRQFVGGLGIAAIGLGLPRLGNPAAAATMQQLTAIPGEAHLLEPGQPATRIWSYDGLSPGPILRVRQGEELAVRLRNDLPQPTTLHWHGIRIDNAMDGVAGLTQEAVPPGESFDYRFRVPDAGTFWYHPHNRSWEQVARGLYGLLIVDEREPNQHFDRDIAIVADDWRLGDDGQIDEASFGRMMDWSHAGRLGNTLTLNGRDMLETQVTQGERLRLRLCNTCTARILELRIEDHVVWLMAEDGQPVAPRELTDGYIRLSPGERADLLIDMDLGPGNTAAITEVSRGQRLVAGRLVYHPTARLTRAAPLPTPPHPLPANPLPAQLDLASAQAVDLLMEGGAMGNLAQAVHKGEAMDIRRLVSNGLVWSFNGVAGMAEAPLFSAARGRTVTMDLRNDTRWPHAIHLHGHHVRVIERNGKAGSSDAWKDTVLVDPLERAKIAFVADNPGKWMIHCHMLEHQAAGMATWFTVEG</sequence>
<evidence type="ECO:0000313" key="6">
    <source>
        <dbReference type="EMBL" id="NIA70031.1"/>
    </source>
</evidence>
<dbReference type="InterPro" id="IPR008972">
    <property type="entry name" value="Cupredoxin"/>
</dbReference>
<evidence type="ECO:0000256" key="2">
    <source>
        <dbReference type="ARBA" id="ARBA00023002"/>
    </source>
</evidence>
<dbReference type="GO" id="GO:0005507">
    <property type="term" value="F:copper ion binding"/>
    <property type="evidence" value="ECO:0007669"/>
    <property type="project" value="InterPro"/>
</dbReference>
<dbReference type="Proteomes" id="UP000761264">
    <property type="component" value="Unassembled WGS sequence"/>
</dbReference>
<dbReference type="PROSITE" id="PS00080">
    <property type="entry name" value="MULTICOPPER_OXIDASE2"/>
    <property type="match status" value="1"/>
</dbReference>
<proteinExistence type="predicted"/>
<dbReference type="CDD" id="cd13861">
    <property type="entry name" value="CuRO_1_CumA_like"/>
    <property type="match status" value="1"/>
</dbReference>
<accession>A0A967EYZ9</accession>
<dbReference type="InterPro" id="IPR002355">
    <property type="entry name" value="Cu_oxidase_Cu_BS"/>
</dbReference>
<dbReference type="SUPFAM" id="SSF49503">
    <property type="entry name" value="Cupredoxins"/>
    <property type="match status" value="3"/>
</dbReference>
<dbReference type="PANTHER" id="PTHR11709">
    <property type="entry name" value="MULTI-COPPER OXIDASE"/>
    <property type="match status" value="1"/>
</dbReference>
<dbReference type="Pfam" id="PF07732">
    <property type="entry name" value="Cu-oxidase_3"/>
    <property type="match status" value="1"/>
</dbReference>
<organism evidence="6 7">
    <name type="scientific">Pelagibius litoralis</name>
    <dbReference type="NCBI Taxonomy" id="374515"/>
    <lineage>
        <taxon>Bacteria</taxon>
        <taxon>Pseudomonadati</taxon>
        <taxon>Pseudomonadota</taxon>
        <taxon>Alphaproteobacteria</taxon>
        <taxon>Rhodospirillales</taxon>
        <taxon>Rhodovibrionaceae</taxon>
        <taxon>Pelagibius</taxon>
    </lineage>
</organism>
<dbReference type="InterPro" id="IPR011706">
    <property type="entry name" value="Cu-oxidase_C"/>
</dbReference>
<dbReference type="InterPro" id="IPR045087">
    <property type="entry name" value="Cu-oxidase_fam"/>
</dbReference>
<dbReference type="InterPro" id="IPR006311">
    <property type="entry name" value="TAT_signal"/>
</dbReference>
<keyword evidence="7" id="KW-1185">Reference proteome</keyword>
<evidence type="ECO:0000313" key="7">
    <source>
        <dbReference type="Proteomes" id="UP000761264"/>
    </source>
</evidence>
<evidence type="ECO:0000259" key="3">
    <source>
        <dbReference type="Pfam" id="PF00394"/>
    </source>
</evidence>
<dbReference type="RefSeq" id="WP_167226210.1">
    <property type="nucleotide sequence ID" value="NZ_JAAQPH010000011.1"/>
</dbReference>
<evidence type="ECO:0000259" key="5">
    <source>
        <dbReference type="Pfam" id="PF07732"/>
    </source>
</evidence>
<dbReference type="PANTHER" id="PTHR11709:SF2">
    <property type="entry name" value="MULTICOPPER OXIDASE LPR1"/>
    <property type="match status" value="1"/>
</dbReference>
<dbReference type="Pfam" id="PF00394">
    <property type="entry name" value="Cu-oxidase"/>
    <property type="match status" value="1"/>
</dbReference>